<dbReference type="Pfam" id="PF24883">
    <property type="entry name" value="NPHP3_N"/>
    <property type="match status" value="1"/>
</dbReference>
<dbReference type="SUPFAM" id="SSF52540">
    <property type="entry name" value="P-loop containing nucleoside triphosphate hydrolases"/>
    <property type="match status" value="1"/>
</dbReference>
<comment type="caution">
    <text evidence="3">The sequence shown here is derived from an EMBL/GenBank/DDBJ whole genome shotgun (WGS) entry which is preliminary data.</text>
</comment>
<organism evidence="3 4">
    <name type="scientific">Lentinula edodes</name>
    <name type="common">Shiitake mushroom</name>
    <name type="synonym">Lentinus edodes</name>
    <dbReference type="NCBI Taxonomy" id="5353"/>
    <lineage>
        <taxon>Eukaryota</taxon>
        <taxon>Fungi</taxon>
        <taxon>Dikarya</taxon>
        <taxon>Basidiomycota</taxon>
        <taxon>Agaricomycotina</taxon>
        <taxon>Agaricomycetes</taxon>
        <taxon>Agaricomycetidae</taxon>
        <taxon>Agaricales</taxon>
        <taxon>Marasmiineae</taxon>
        <taxon>Omphalotaceae</taxon>
        <taxon>Lentinula</taxon>
    </lineage>
</organism>
<reference evidence="3 4" key="2">
    <citation type="submission" date="2017-02" db="EMBL/GenBank/DDBJ databases">
        <title>A genome survey and senescence transcriptome analysis in Lentinula edodes.</title>
        <authorList>
            <person name="Sakamoto Y."/>
            <person name="Nakade K."/>
            <person name="Sato S."/>
            <person name="Yoshida Y."/>
            <person name="Miyazaki K."/>
            <person name="Natsume S."/>
            <person name="Konno N."/>
        </authorList>
    </citation>
    <scope>NUCLEOTIDE SEQUENCE [LARGE SCALE GENOMIC DNA]</scope>
    <source>
        <strain evidence="3 4">NBRC 111202</strain>
    </source>
</reference>
<reference evidence="3 4" key="1">
    <citation type="submission" date="2016-08" db="EMBL/GenBank/DDBJ databases">
        <authorList>
            <consortium name="Lentinula edodes genome sequencing consortium"/>
            <person name="Sakamoto Y."/>
            <person name="Nakade K."/>
            <person name="Sato S."/>
            <person name="Yoshida Y."/>
            <person name="Miyazaki K."/>
            <person name="Natsume S."/>
            <person name="Konno N."/>
        </authorList>
    </citation>
    <scope>NUCLEOTIDE SEQUENCE [LARGE SCALE GENOMIC DNA]</scope>
    <source>
        <strain evidence="3 4">NBRC 111202</strain>
    </source>
</reference>
<dbReference type="Proteomes" id="UP000188533">
    <property type="component" value="Unassembled WGS sequence"/>
</dbReference>
<dbReference type="InterPro" id="IPR027417">
    <property type="entry name" value="P-loop_NTPase"/>
</dbReference>
<dbReference type="PANTHER" id="PTHR10039:SF14">
    <property type="entry name" value="NACHT DOMAIN-CONTAINING PROTEIN"/>
    <property type="match status" value="1"/>
</dbReference>
<evidence type="ECO:0000259" key="2">
    <source>
        <dbReference type="Pfam" id="PF24883"/>
    </source>
</evidence>
<name>A0A1Q3E6B0_LENED</name>
<evidence type="ECO:0000313" key="4">
    <source>
        <dbReference type="Proteomes" id="UP000188533"/>
    </source>
</evidence>
<gene>
    <name evidence="3" type="ORF">LENED_004310</name>
</gene>
<dbReference type="AlphaFoldDB" id="A0A1Q3E6B0"/>
<dbReference type="PANTHER" id="PTHR10039">
    <property type="entry name" value="AMELOGENIN"/>
    <property type="match status" value="1"/>
</dbReference>
<accession>A0A1Q3E6B0</accession>
<evidence type="ECO:0000256" key="1">
    <source>
        <dbReference type="ARBA" id="ARBA00022737"/>
    </source>
</evidence>
<proteinExistence type="predicted"/>
<feature type="domain" description="Nephrocystin 3-like N-terminal" evidence="2">
    <location>
        <begin position="174"/>
        <end position="335"/>
    </location>
</feature>
<dbReference type="InterPro" id="IPR056884">
    <property type="entry name" value="NPHP3-like_N"/>
</dbReference>
<dbReference type="Gene3D" id="3.40.50.300">
    <property type="entry name" value="P-loop containing nucleotide triphosphate hydrolases"/>
    <property type="match status" value="1"/>
</dbReference>
<sequence>MVMDYVEKVNDVQTDFGELAVRMEGLNTLLQRYQNQEADLPVSVSTRLNNFARALNSQIEIIYDKMRRGVVKRTLEAPDDSQEIVRILRTLAALVDGFTVETTLSTDINVEAIRSQLGNFTQGIPRVNSHDVLCPVLSALCDPEGYPEEYKGCLPGTCRASLHTAVENLKLSFDSNVNQKFWLTGVAGSGKSTISTSLATTLRAEGVTVATFFCKRDQASRRDPRRVIPTLAWYLASTFPGFREKLGPTLLELKEGRRALPSNPTAQLDTLILEPLQGLVMPYGSHSSPSISSPIVILIDALDESDDHSRHLLVDAFISHSIGFPIGVSVVLVSRKTWDLQKKLQSLPILLDLDQRLHNPSMDSDIRLYLENRLRDIRDQQEEEPNWPSEFEVSSLTKRADGLFIWAVIACNFIEQPSCRDELSRLLKTNIVVGIDDLYAHALGSEFSKMQGKVAWLEDYRTIMGCIICIETFLKTSFLSWVEILSILHAVANGLHSLEILCKWAEEQKVSFQNLASDSHYFLETFRVPIQNSPAHIYISALPWAPPASLIAQIYLQKLDPERCNLPVVLSGLPFNWPSDYSLNTLGLNMEEISGEHTNGFLMFSPDVQFPKDWETEDIRSRSNSMSSVSTSSDMAREVFSWNPKYKASFSSISLETPPQPTDGFQEPINVSQERNEDDFSHESFDGNLESSYANPSCFGLDEAAIFARYQSLLTDIRFSELCENFVTQNDERSMVLSSEVQYFSEDPVSMPYIYILGELPPDVSLWVPQQDKGETSEQLRFRFIPCHVDEVAGVKHFIVLGQRGFWPVYIIFDSHGRNEKR</sequence>
<evidence type="ECO:0000313" key="3">
    <source>
        <dbReference type="EMBL" id="GAW02644.1"/>
    </source>
</evidence>
<dbReference type="EMBL" id="BDGU01000108">
    <property type="protein sequence ID" value="GAW02644.1"/>
    <property type="molecule type" value="Genomic_DNA"/>
</dbReference>
<keyword evidence="4" id="KW-1185">Reference proteome</keyword>
<protein>
    <recommendedName>
        <fullName evidence="2">Nephrocystin 3-like N-terminal domain-containing protein</fullName>
    </recommendedName>
</protein>
<keyword evidence="1" id="KW-0677">Repeat</keyword>